<feature type="signal peptide" evidence="5">
    <location>
        <begin position="1"/>
        <end position="20"/>
    </location>
</feature>
<dbReference type="Proteomes" id="UP000077339">
    <property type="component" value="Unassembled WGS sequence"/>
</dbReference>
<name>A0A182C7X7_9BACT</name>
<dbReference type="Pfam" id="PF13458">
    <property type="entry name" value="Peripla_BP_6"/>
    <property type="match status" value="1"/>
</dbReference>
<feature type="domain" description="Leucine-binding protein" evidence="6">
    <location>
        <begin position="29"/>
        <end position="378"/>
    </location>
</feature>
<evidence type="ECO:0000259" key="6">
    <source>
        <dbReference type="Pfam" id="PF13458"/>
    </source>
</evidence>
<comment type="caution">
    <text evidence="7">The sequence shown here is derived from an EMBL/GenBank/DDBJ whole genome shotgun (WGS) entry which is preliminary data.</text>
</comment>
<evidence type="ECO:0000256" key="4">
    <source>
        <dbReference type="ARBA" id="ARBA00022970"/>
    </source>
</evidence>
<keyword evidence="4" id="KW-0029">Amino-acid transport</keyword>
<reference evidence="7 8" key="1">
    <citation type="submission" date="2014-02" db="EMBL/GenBank/DDBJ databases">
        <title>Kosmotoga genome sequencing.</title>
        <authorList>
            <person name="Pollo S.M."/>
            <person name="Charchuk R."/>
            <person name="Nesbo C.L."/>
        </authorList>
    </citation>
    <scope>NUCLEOTIDE SEQUENCE [LARGE SCALE GENOMIC DNA]</scope>
    <source>
        <strain evidence="7 8">S304</strain>
    </source>
</reference>
<keyword evidence="3 5" id="KW-0732">Signal</keyword>
<proteinExistence type="inferred from homology"/>
<dbReference type="RefSeq" id="WP_068345441.1">
    <property type="nucleotide sequence ID" value="NZ_JFHK01000002.1"/>
</dbReference>
<dbReference type="PATRIC" id="fig|1453497.3.peg.603"/>
<dbReference type="GO" id="GO:0006865">
    <property type="term" value="P:amino acid transport"/>
    <property type="evidence" value="ECO:0007669"/>
    <property type="project" value="UniProtKB-KW"/>
</dbReference>
<sequence>MKKLLLSVLFVIFAISFVLAEDGVYPDKIVIGSFQALSGPVAPIGISMKKGMDAYFNWVNANGGINGRKIEFIVADDAFNPSKTVVEVKRLVEQDKVFAIVGGLGTPGCLAVADYLNNSGVPFVYQGSGSSILAIPPKKYVFTVQPNYTTEGQIMAKYLVEVLGKKRIGIVYRADDAGQEELNGLKRWLVEHGYSSALVAKLPVDVTRTTFDNEILKLMEMNVDAVVLSMWIPQSPNFLKQAYEYGLDALLLGNYVNPDPTVIALAGDAAEGFQAMAWVMGDIADESFQKYIAIYQETFKDEIPNAYAAAGFIAAEVFTEALKRAGEEPTRESLVKALEGMNGWKGLITPSITYKPYDPDDKYCRVGIRQMYVMEVQNKVWTTLTDWISVAE</sequence>
<dbReference type="OrthoDB" id="9783240at2"/>
<keyword evidence="8" id="KW-1185">Reference proteome</keyword>
<dbReference type="EMBL" id="JFHK01000002">
    <property type="protein sequence ID" value="OAA31819.1"/>
    <property type="molecule type" value="Genomic_DNA"/>
</dbReference>
<dbReference type="Gene3D" id="3.40.50.2300">
    <property type="match status" value="2"/>
</dbReference>
<organism evidence="7 8">
    <name type="scientific">Kosmotoga arenicorallina S304</name>
    <dbReference type="NCBI Taxonomy" id="1453497"/>
    <lineage>
        <taxon>Bacteria</taxon>
        <taxon>Thermotogati</taxon>
        <taxon>Thermotogota</taxon>
        <taxon>Thermotogae</taxon>
        <taxon>Kosmotogales</taxon>
        <taxon>Kosmotogaceae</taxon>
        <taxon>Kosmotoga</taxon>
    </lineage>
</organism>
<feature type="chain" id="PRO_5008116167" description="Leucine-binding protein domain-containing protein" evidence="5">
    <location>
        <begin position="21"/>
        <end position="392"/>
    </location>
</feature>
<accession>A0A182C7X7</accession>
<keyword evidence="2" id="KW-0813">Transport</keyword>
<dbReference type="PRINTS" id="PR00337">
    <property type="entry name" value="LEUILEVALBP"/>
</dbReference>
<evidence type="ECO:0000313" key="8">
    <source>
        <dbReference type="Proteomes" id="UP000077339"/>
    </source>
</evidence>
<dbReference type="STRING" id="1453497.AT15_03035"/>
<evidence type="ECO:0000256" key="2">
    <source>
        <dbReference type="ARBA" id="ARBA00022448"/>
    </source>
</evidence>
<comment type="similarity">
    <text evidence="1">Belongs to the leucine-binding protein family.</text>
</comment>
<evidence type="ECO:0000256" key="1">
    <source>
        <dbReference type="ARBA" id="ARBA00010062"/>
    </source>
</evidence>
<dbReference type="InterPro" id="IPR028081">
    <property type="entry name" value="Leu-bd"/>
</dbReference>
<dbReference type="InterPro" id="IPR028082">
    <property type="entry name" value="Peripla_BP_I"/>
</dbReference>
<evidence type="ECO:0000313" key="7">
    <source>
        <dbReference type="EMBL" id="OAA31819.1"/>
    </source>
</evidence>
<gene>
    <name evidence="7" type="ORF">AT15_03035</name>
</gene>
<dbReference type="CDD" id="cd06343">
    <property type="entry name" value="PBP1_ABC_ligand_binding-like"/>
    <property type="match status" value="1"/>
</dbReference>
<dbReference type="PANTHER" id="PTHR47235:SF1">
    <property type="entry name" value="BLR6548 PROTEIN"/>
    <property type="match status" value="1"/>
</dbReference>
<dbReference type="AlphaFoldDB" id="A0A182C7X7"/>
<dbReference type="SUPFAM" id="SSF53822">
    <property type="entry name" value="Periplasmic binding protein-like I"/>
    <property type="match status" value="1"/>
</dbReference>
<dbReference type="PANTHER" id="PTHR47235">
    <property type="entry name" value="BLR6548 PROTEIN"/>
    <property type="match status" value="1"/>
</dbReference>
<evidence type="ECO:0000256" key="5">
    <source>
        <dbReference type="SAM" id="SignalP"/>
    </source>
</evidence>
<evidence type="ECO:0000256" key="3">
    <source>
        <dbReference type="ARBA" id="ARBA00022729"/>
    </source>
</evidence>
<dbReference type="InterPro" id="IPR000709">
    <property type="entry name" value="Leu_Ile_Val-bd"/>
</dbReference>
<protein>
    <recommendedName>
        <fullName evidence="6">Leucine-binding protein domain-containing protein</fullName>
    </recommendedName>
</protein>